<keyword evidence="2" id="KW-0479">Metal-binding</keyword>
<feature type="domain" description="Hemerythrin-like" evidence="4">
    <location>
        <begin position="13"/>
        <end position="125"/>
    </location>
</feature>
<evidence type="ECO:0000256" key="1">
    <source>
        <dbReference type="ARBA" id="ARBA00010587"/>
    </source>
</evidence>
<dbReference type="PANTHER" id="PTHR37164:SF1">
    <property type="entry name" value="BACTERIOHEMERYTHRIN"/>
    <property type="match status" value="1"/>
</dbReference>
<reference evidence="5 6" key="1">
    <citation type="journal article" date="2016" name="Nat. Commun.">
        <title>Thousands of microbial genomes shed light on interconnected biogeochemical processes in an aquifer system.</title>
        <authorList>
            <person name="Anantharaman K."/>
            <person name="Brown C.T."/>
            <person name="Hug L.A."/>
            <person name="Sharon I."/>
            <person name="Castelle C.J."/>
            <person name="Probst A.J."/>
            <person name="Thomas B.C."/>
            <person name="Singh A."/>
            <person name="Wilkins M.J."/>
            <person name="Karaoz U."/>
            <person name="Brodie E.L."/>
            <person name="Williams K.H."/>
            <person name="Hubbard S.S."/>
            <person name="Banfield J.F."/>
        </authorList>
    </citation>
    <scope>NUCLEOTIDE SEQUENCE [LARGE SCALE GENOMIC DNA]</scope>
</reference>
<dbReference type="EMBL" id="MEYI01000032">
    <property type="protein sequence ID" value="OGD23675.1"/>
    <property type="molecule type" value="Genomic_DNA"/>
</dbReference>
<evidence type="ECO:0000259" key="4">
    <source>
        <dbReference type="Pfam" id="PF01814"/>
    </source>
</evidence>
<dbReference type="Gene3D" id="1.20.120.50">
    <property type="entry name" value="Hemerythrin-like"/>
    <property type="match status" value="1"/>
</dbReference>
<dbReference type="NCBIfam" id="NF033749">
    <property type="entry name" value="bact_hemeryth"/>
    <property type="match status" value="1"/>
</dbReference>
<comment type="caution">
    <text evidence="5">The sequence shown here is derived from an EMBL/GenBank/DDBJ whole genome shotgun (WGS) entry which is preliminary data.</text>
</comment>
<accession>A0A1F5AZ52</accession>
<organism evidence="5 6">
    <name type="scientific">Candidatus Azambacteria bacterium RBG_16_47_10</name>
    <dbReference type="NCBI Taxonomy" id="1797292"/>
    <lineage>
        <taxon>Bacteria</taxon>
        <taxon>Candidatus Azamiibacteriota</taxon>
    </lineage>
</organism>
<sequence>MQLLTWEPQHSVGVQELDEQHKKIFAIINRLYDAMQTTDEKKNLGEILEEMRDYCDQHFSLEEKYFDLFHYEDRESHEAQHRFFREKSREFIQTYAVDGVTLSFDVLDFLEDWWFKHINNVDKKYTKCFQEHGLQ</sequence>
<dbReference type="InterPro" id="IPR035938">
    <property type="entry name" value="Hemerythrin-like_sf"/>
</dbReference>
<dbReference type="InterPro" id="IPR050669">
    <property type="entry name" value="Hemerythrin"/>
</dbReference>
<dbReference type="PROSITE" id="PS00550">
    <property type="entry name" value="HEMERYTHRINS"/>
    <property type="match status" value="1"/>
</dbReference>
<dbReference type="InterPro" id="IPR016131">
    <property type="entry name" value="Haemerythrin_Fe_BS"/>
</dbReference>
<proteinExistence type="inferred from homology"/>
<dbReference type="AlphaFoldDB" id="A0A1F5AZ52"/>
<dbReference type="Proteomes" id="UP000176639">
    <property type="component" value="Unassembled WGS sequence"/>
</dbReference>
<evidence type="ECO:0000256" key="2">
    <source>
        <dbReference type="ARBA" id="ARBA00022723"/>
    </source>
</evidence>
<comment type="similarity">
    <text evidence="1">Belongs to the hemerythrin family.</text>
</comment>
<dbReference type="InterPro" id="IPR012312">
    <property type="entry name" value="Hemerythrin-like"/>
</dbReference>
<dbReference type="NCBIfam" id="TIGR02481">
    <property type="entry name" value="hemeryth_dom"/>
    <property type="match status" value="1"/>
</dbReference>
<dbReference type="CDD" id="cd12107">
    <property type="entry name" value="Hemerythrin"/>
    <property type="match status" value="1"/>
</dbReference>
<gene>
    <name evidence="5" type="ORF">A2Z10_03720</name>
</gene>
<keyword evidence="3" id="KW-0408">Iron</keyword>
<evidence type="ECO:0000313" key="6">
    <source>
        <dbReference type="Proteomes" id="UP000176639"/>
    </source>
</evidence>
<dbReference type="Pfam" id="PF01814">
    <property type="entry name" value="Hemerythrin"/>
    <property type="match status" value="1"/>
</dbReference>
<name>A0A1F5AZ52_9BACT</name>
<dbReference type="SUPFAM" id="SSF47188">
    <property type="entry name" value="Hemerythrin-like"/>
    <property type="match status" value="1"/>
</dbReference>
<dbReference type="PANTHER" id="PTHR37164">
    <property type="entry name" value="BACTERIOHEMERYTHRIN"/>
    <property type="match status" value="1"/>
</dbReference>
<evidence type="ECO:0000313" key="5">
    <source>
        <dbReference type="EMBL" id="OGD23675.1"/>
    </source>
</evidence>
<evidence type="ECO:0000256" key="3">
    <source>
        <dbReference type="ARBA" id="ARBA00023004"/>
    </source>
</evidence>
<dbReference type="GO" id="GO:0046872">
    <property type="term" value="F:metal ion binding"/>
    <property type="evidence" value="ECO:0007669"/>
    <property type="project" value="UniProtKB-KW"/>
</dbReference>
<dbReference type="InterPro" id="IPR012827">
    <property type="entry name" value="Hemerythrin_metal-bd"/>
</dbReference>
<protein>
    <recommendedName>
        <fullName evidence="4">Hemerythrin-like domain-containing protein</fullName>
    </recommendedName>
</protein>